<keyword evidence="2" id="KW-1185">Reference proteome</keyword>
<proteinExistence type="predicted"/>
<dbReference type="RefSeq" id="WP_167359037.1">
    <property type="nucleotide sequence ID" value="NZ_LROM01000059.1"/>
</dbReference>
<comment type="caution">
    <text evidence="1">The sequence shown here is derived from an EMBL/GenBank/DDBJ whole genome shotgun (WGS) entry which is preliminary data.</text>
</comment>
<gene>
    <name evidence="1" type="ORF">DUPY_11640</name>
</gene>
<evidence type="ECO:0000313" key="1">
    <source>
        <dbReference type="EMBL" id="OFA07619.1"/>
    </source>
</evidence>
<protein>
    <submittedName>
        <fullName evidence="1">Uncharacterized protein</fullName>
    </submittedName>
</protein>
<evidence type="ECO:0000313" key="2">
    <source>
        <dbReference type="Proteomes" id="UP000175989"/>
    </source>
</evidence>
<dbReference type="EMBL" id="LROM01000059">
    <property type="protein sequence ID" value="OFA07619.1"/>
    <property type="molecule type" value="Genomic_DNA"/>
</dbReference>
<organism evidence="1 2">
    <name type="scientific">Duganella phyllosphaerae</name>
    <dbReference type="NCBI Taxonomy" id="762836"/>
    <lineage>
        <taxon>Bacteria</taxon>
        <taxon>Pseudomonadati</taxon>
        <taxon>Pseudomonadota</taxon>
        <taxon>Betaproteobacteria</taxon>
        <taxon>Burkholderiales</taxon>
        <taxon>Oxalobacteraceae</taxon>
        <taxon>Telluria group</taxon>
        <taxon>Duganella</taxon>
    </lineage>
</organism>
<reference evidence="2" key="1">
    <citation type="journal article" date="2016" name="Front. Microbiol.">
        <title>Molecular Keys to the Janthinobacterium and Duganella spp. Interaction with the Plant Pathogen Fusarium graminearum.</title>
        <authorList>
            <person name="Haack F.S."/>
            <person name="Poehlein A."/>
            <person name="Kroger C."/>
            <person name="Voigt C.A."/>
            <person name="Piepenbring M."/>
            <person name="Bode H.B."/>
            <person name="Daniel R."/>
            <person name="Schafer W."/>
            <person name="Streit W.R."/>
        </authorList>
    </citation>
    <scope>NUCLEOTIDE SEQUENCE [LARGE SCALE GENOMIC DNA]</scope>
    <source>
        <strain evidence="2">T54</strain>
    </source>
</reference>
<accession>A0A1E7X595</accession>
<dbReference type="PATRIC" id="fig|762836.4.peg.1214"/>
<sequence>MTKRIGNKHIAQHRGKDERRLIKASNIAAEAVKKEAARLKYRNSVKNQPPV</sequence>
<dbReference type="AlphaFoldDB" id="A0A1E7X595"/>
<name>A0A1E7X595_9BURK</name>
<dbReference type="Proteomes" id="UP000175989">
    <property type="component" value="Unassembled WGS sequence"/>
</dbReference>